<name>A0A4P6EL75_9MICO</name>
<dbReference type="KEGG" id="xyl:ET495_03170"/>
<evidence type="ECO:0000313" key="6">
    <source>
        <dbReference type="EMBL" id="QAY62423.1"/>
    </source>
</evidence>
<proteinExistence type="predicted"/>
<dbReference type="PANTHER" id="PTHR30168">
    <property type="entry name" value="PUTATIVE MEMBRANE PROTEIN YPFJ"/>
    <property type="match status" value="1"/>
</dbReference>
<comment type="subcellular location">
    <subcellularLocation>
        <location evidence="1">Membrane</location>
        <topology evidence="1">Single-pass membrane protein</topology>
    </subcellularLocation>
</comment>
<dbReference type="Pfam" id="PF04228">
    <property type="entry name" value="Zn_peptidase"/>
    <property type="match status" value="1"/>
</dbReference>
<dbReference type="EMBL" id="CP035495">
    <property type="protein sequence ID" value="QAY62423.1"/>
    <property type="molecule type" value="Genomic_DNA"/>
</dbReference>
<keyword evidence="7" id="KW-1185">Reference proteome</keyword>
<evidence type="ECO:0000256" key="3">
    <source>
        <dbReference type="ARBA" id="ARBA00022989"/>
    </source>
</evidence>
<dbReference type="OrthoDB" id="9774900at2"/>
<evidence type="ECO:0000256" key="1">
    <source>
        <dbReference type="ARBA" id="ARBA00004167"/>
    </source>
</evidence>
<dbReference type="RefSeq" id="WP_129202542.1">
    <property type="nucleotide sequence ID" value="NZ_CP035495.1"/>
</dbReference>
<evidence type="ECO:0000256" key="2">
    <source>
        <dbReference type="ARBA" id="ARBA00022692"/>
    </source>
</evidence>
<evidence type="ECO:0000256" key="5">
    <source>
        <dbReference type="SAM" id="Phobius"/>
    </source>
</evidence>
<accession>A0A4P6EL75</accession>
<protein>
    <submittedName>
        <fullName evidence="6">Neutral zinc metallopeptidase</fullName>
    </submittedName>
</protein>
<reference evidence="6 7" key="1">
    <citation type="submission" date="2019-01" db="EMBL/GenBank/DDBJ databases">
        <title>Genome sequencing of strain 2JSPR-7.</title>
        <authorList>
            <person name="Heo J."/>
            <person name="Kim S.-J."/>
            <person name="Kim J.-S."/>
            <person name="Hong S.-B."/>
            <person name="Kwon S.-W."/>
        </authorList>
    </citation>
    <scope>NUCLEOTIDE SEQUENCE [LARGE SCALE GENOMIC DNA]</scope>
    <source>
        <strain evidence="6 7">2JSPR-7</strain>
    </source>
</reference>
<sequence length="301" mass="31195">MTFTEGGKFEGGRVRKGGGGGRTGMIAGGGLGAVVVALLALFFGNGGDLGQLAGALSGAGEQSQPQVGDGGFVDECTAAQANTDLECGLSATIQSLDAYWQDVLPRQAGVPYAQPDVVSFSGSTNTACGPATADVGPFYCPPDQTIYIDVSFYQELETRFGASGGPLAREYVVAHEMGHHIENLIGAMDEAQRGGSGADSDSVRIELEADCLAGMWASAASSTIDPDTGVVFLEPLTQQDLQDAVSAAQAVGDDHIQQQATGQIRPDLFTHGTSAQRVRWFQVGYDGGTLRSCDALHAEQL</sequence>
<evidence type="ECO:0000256" key="4">
    <source>
        <dbReference type="ARBA" id="ARBA00023136"/>
    </source>
</evidence>
<dbReference type="GO" id="GO:0016020">
    <property type="term" value="C:membrane"/>
    <property type="evidence" value="ECO:0007669"/>
    <property type="project" value="UniProtKB-SubCell"/>
</dbReference>
<keyword evidence="3 5" id="KW-1133">Transmembrane helix</keyword>
<dbReference type="PANTHER" id="PTHR30168:SF0">
    <property type="entry name" value="INNER MEMBRANE PROTEIN"/>
    <property type="match status" value="1"/>
</dbReference>
<feature type="transmembrane region" description="Helical" evidence="5">
    <location>
        <begin position="23"/>
        <end position="43"/>
    </location>
</feature>
<dbReference type="InterPro" id="IPR007343">
    <property type="entry name" value="Uncharacterised_pept_Zn_put"/>
</dbReference>
<keyword evidence="4 5" id="KW-0472">Membrane</keyword>
<keyword evidence="2 5" id="KW-0812">Transmembrane</keyword>
<gene>
    <name evidence="6" type="ORF">ET495_03170</name>
</gene>
<dbReference type="Proteomes" id="UP000291758">
    <property type="component" value="Chromosome"/>
</dbReference>
<evidence type="ECO:0000313" key="7">
    <source>
        <dbReference type="Proteomes" id="UP000291758"/>
    </source>
</evidence>
<organism evidence="6 7">
    <name type="scientific">Xylanimonas allomyrinae</name>
    <dbReference type="NCBI Taxonomy" id="2509459"/>
    <lineage>
        <taxon>Bacteria</taxon>
        <taxon>Bacillati</taxon>
        <taxon>Actinomycetota</taxon>
        <taxon>Actinomycetes</taxon>
        <taxon>Micrococcales</taxon>
        <taxon>Promicromonosporaceae</taxon>
        <taxon>Xylanimonas</taxon>
    </lineage>
</organism>
<dbReference type="AlphaFoldDB" id="A0A4P6EL75"/>